<feature type="repeat" description="TPR" evidence="1">
    <location>
        <begin position="777"/>
        <end position="810"/>
    </location>
</feature>
<feature type="transmembrane region" description="Helical" evidence="3">
    <location>
        <begin position="855"/>
        <end position="875"/>
    </location>
</feature>
<evidence type="ECO:0000313" key="4">
    <source>
        <dbReference type="EMBL" id="MCC9643910.1"/>
    </source>
</evidence>
<keyword evidence="5" id="KW-1185">Reference proteome</keyword>
<dbReference type="InterPro" id="IPR011990">
    <property type="entry name" value="TPR-like_helical_dom_sf"/>
</dbReference>
<feature type="region of interest" description="Disordered" evidence="2">
    <location>
        <begin position="731"/>
        <end position="750"/>
    </location>
</feature>
<sequence length="997" mass="109411">MRLIMVCHSLLPLSHRVAGHSSVGGQRQSMLRLLAVALWGGWLLLPQTEAGAAEVSARLSSKEAYVGAPLTLQIDIEDAARYELPELPEVAGVEILRKGAPQQSHQVSVFNGRMVQRTSVTFSYEVTPTREGSYRIPSMSIRADGEIHETEPLEFVATVSETGDLLFVELDGEESSVYVGQPIQLTLRIWIRPYRLEEQNQNLSEGDMWSMRSRQSQWGDFADVLEEMAQRRQRPAGRSVLREDASGQQREYYLYEIEAEIYPKKPGEVDAGGVNVVLDYPTKIGPVARRDPFGMDSPFSGVFGDDFFGVPFGREQMAVLNSRPIEADAQTSSIEVRPIPTDGRPDGYNGAVGQYRIRTQASPDSVEVGDQIKLKIGVTGSGPMELVRCPKLSAQSDLTADFKVSDQPLPGFVQDNMKVFAPTIRPKHEGVTEIPPIEFHFFNPETESFEVVKSEPIPIRVRPSEKLSLDSIVANGRRGGGQSEEASGAGQGGSDANGFRADGIWDIFKTSDAIESVPVRNALPLGWLLAVCPGLVWLGLVVWQSRGRWTTWLAQWKSPARKAVLAMEQADDAFTMGEIMDEYLRRQFGSDRKSSSWLSGVGGVRVAGAYGLAAEVESFLNRCQCQETVIPPESTAAIEELRFRGMALIGQLEKLRLQKRPSRKFRAKPVTALQSQSVAGTLAWVLAGWSLVSAGSVVASESDESLALDPPSMSVLFQEANQAYERGMQTFEQNEPGSPSTNDPVGHADSGQAVAKSEFSLAATRYQTLVDAGVENPQLYANLGNACLLSGQIGRAIVAYERALKWNPENDSIRTRLWLARDQVNRSSDSHTSWKLQLQRTIVPVLFRHWGSTQLRWSIVGFALAFWTLMILLRLRTLTPESRRMTRSAASFFAVMAALGGVVWWLATSAVSDKSIGYIVADQVTVRTGDGEAFPALVDWSETDGWSVQVVQSRGDWVLIRTPSATGWVPADTIAFEAMGEFKAMGLGSRAVGASGA</sequence>
<keyword evidence="3" id="KW-0472">Membrane</keyword>
<name>A0ABS8NK22_9BACT</name>
<keyword evidence="3" id="KW-1133">Transmembrane helix</keyword>
<evidence type="ECO:0000256" key="2">
    <source>
        <dbReference type="SAM" id="MobiDB-lite"/>
    </source>
</evidence>
<proteinExistence type="predicted"/>
<reference evidence="4" key="1">
    <citation type="submission" date="2021-11" db="EMBL/GenBank/DDBJ databases">
        <title>Genome sequence.</title>
        <authorList>
            <person name="Sun Q."/>
        </authorList>
    </citation>
    <scope>NUCLEOTIDE SEQUENCE</scope>
    <source>
        <strain evidence="4">JC740</strain>
    </source>
</reference>
<evidence type="ECO:0000256" key="1">
    <source>
        <dbReference type="PROSITE-ProRule" id="PRU00339"/>
    </source>
</evidence>
<gene>
    <name evidence="4" type="ORF">LOC71_16615</name>
</gene>
<feature type="region of interest" description="Disordered" evidence="2">
    <location>
        <begin position="474"/>
        <end position="495"/>
    </location>
</feature>
<feature type="compositionally biased region" description="Polar residues" evidence="2">
    <location>
        <begin position="731"/>
        <end position="743"/>
    </location>
</feature>
<dbReference type="EMBL" id="JAJKFW010000025">
    <property type="protein sequence ID" value="MCC9643910.1"/>
    <property type="molecule type" value="Genomic_DNA"/>
</dbReference>
<dbReference type="InterPro" id="IPR019734">
    <property type="entry name" value="TPR_rpt"/>
</dbReference>
<accession>A0ABS8NK22</accession>
<dbReference type="Proteomes" id="UP001430306">
    <property type="component" value="Unassembled WGS sequence"/>
</dbReference>
<feature type="transmembrane region" description="Helical" evidence="3">
    <location>
        <begin position="887"/>
        <end position="907"/>
    </location>
</feature>
<evidence type="ECO:0000256" key="3">
    <source>
        <dbReference type="SAM" id="Phobius"/>
    </source>
</evidence>
<organism evidence="4 5">
    <name type="scientific">Rhodopirellula halodulae</name>
    <dbReference type="NCBI Taxonomy" id="2894198"/>
    <lineage>
        <taxon>Bacteria</taxon>
        <taxon>Pseudomonadati</taxon>
        <taxon>Planctomycetota</taxon>
        <taxon>Planctomycetia</taxon>
        <taxon>Pirellulales</taxon>
        <taxon>Pirellulaceae</taxon>
        <taxon>Rhodopirellula</taxon>
    </lineage>
</organism>
<comment type="caution">
    <text evidence="4">The sequence shown here is derived from an EMBL/GenBank/DDBJ whole genome shotgun (WGS) entry which is preliminary data.</text>
</comment>
<protein>
    <submittedName>
        <fullName evidence="4">BatD family protein</fullName>
    </submittedName>
</protein>
<keyword evidence="3" id="KW-0812">Transmembrane</keyword>
<dbReference type="InterPro" id="IPR025738">
    <property type="entry name" value="BatD"/>
</dbReference>
<dbReference type="Gene3D" id="1.25.40.10">
    <property type="entry name" value="Tetratricopeptide repeat domain"/>
    <property type="match status" value="1"/>
</dbReference>
<evidence type="ECO:0000313" key="5">
    <source>
        <dbReference type="Proteomes" id="UP001430306"/>
    </source>
</evidence>
<dbReference type="PROSITE" id="PS50005">
    <property type="entry name" value="TPR"/>
    <property type="match status" value="1"/>
</dbReference>
<dbReference type="SUPFAM" id="SSF48452">
    <property type="entry name" value="TPR-like"/>
    <property type="match status" value="1"/>
</dbReference>
<dbReference type="Pfam" id="PF13584">
    <property type="entry name" value="BatD"/>
    <property type="match status" value="2"/>
</dbReference>
<keyword evidence="1" id="KW-0802">TPR repeat</keyword>
<dbReference type="PANTHER" id="PTHR40940:SF2">
    <property type="entry name" value="BATD"/>
    <property type="match status" value="1"/>
</dbReference>
<dbReference type="PANTHER" id="PTHR40940">
    <property type="entry name" value="PROTEIN BATD-RELATED"/>
    <property type="match status" value="1"/>
</dbReference>
<dbReference type="SMART" id="SM00028">
    <property type="entry name" value="TPR"/>
    <property type="match status" value="1"/>
</dbReference>